<dbReference type="Gene3D" id="2.130.10.10">
    <property type="entry name" value="YVTN repeat-like/Quinoprotein amine dehydrogenase"/>
    <property type="match status" value="1"/>
</dbReference>
<feature type="compositionally biased region" description="Basic and acidic residues" evidence="4">
    <location>
        <begin position="611"/>
        <end position="625"/>
    </location>
</feature>
<dbReference type="AlphaFoldDB" id="A0A7E4VRU6"/>
<evidence type="ECO:0000313" key="6">
    <source>
        <dbReference type="Proteomes" id="UP000492821"/>
    </source>
</evidence>
<dbReference type="SUPFAM" id="SSF50978">
    <property type="entry name" value="WD40 repeat-like"/>
    <property type="match status" value="1"/>
</dbReference>
<evidence type="ECO:0000313" key="7">
    <source>
        <dbReference type="WBParaSite" id="Pan_g2496.t1"/>
    </source>
</evidence>
<dbReference type="InterPro" id="IPR015943">
    <property type="entry name" value="WD40/YVTN_repeat-like_dom_sf"/>
</dbReference>
<feature type="compositionally biased region" description="Basic and acidic residues" evidence="4">
    <location>
        <begin position="84"/>
        <end position="96"/>
    </location>
</feature>
<protein>
    <submittedName>
        <fullName evidence="7">ANAPC4_WD40 domain-containing protein</fullName>
    </submittedName>
</protein>
<dbReference type="WBParaSite" id="Pan_g2496.t1">
    <property type="protein sequence ID" value="Pan_g2496.t1"/>
    <property type="gene ID" value="Pan_g2496"/>
</dbReference>
<reference evidence="7" key="2">
    <citation type="submission" date="2020-10" db="UniProtKB">
        <authorList>
            <consortium name="WormBaseParasite"/>
        </authorList>
    </citation>
    <scope>IDENTIFICATION</scope>
</reference>
<keyword evidence="6" id="KW-1185">Reference proteome</keyword>
<comment type="subcellular location">
    <subcellularLocation>
        <location evidence="1">Nucleus</location>
    </subcellularLocation>
</comment>
<name>A0A7E4VRU6_PANRE</name>
<evidence type="ECO:0000256" key="3">
    <source>
        <dbReference type="ARBA" id="ARBA00023242"/>
    </source>
</evidence>
<evidence type="ECO:0000259" key="5">
    <source>
        <dbReference type="Pfam" id="PF16755"/>
    </source>
</evidence>
<sequence length="767" mass="87363">MSINYSSRQTVITNQSSQIMPPPPVIYVTTSDNKLVLYHLISLTSDRPSLFKPVKIIDKQSVKNGQVPDGFPSSSEFEDDSDDSCARWEREKEQKRLHSGSPSKMSMEPDYSLQFRLIRQVEIERTKFLDVSVSSDYGFALLLKSMKDNNFDKKDIITEQLWTDVIESHQYDYPETTTNYVKGEASKMWIVEDKISKKNDLFYKLNCTGRVLAKVTTYSYITFYDATQLAPKTMHPIRPLHGATISKSPAKIKMLEWNPKNPAMFVVAFTETLYTVLFDFEDESSRKLAKTFMNAPITALSWNSAGTQLFVGDADGRVHQFNPKLKFITSVNPPNLIPSVFPDIFVCSGLCWVSKTERIVVFTSETSDKLHLTKLTVKPNKPPKWTVWDVLPAVEDKKCSKTFNFLSVNGWDTVLMSSPCLSEVYTFSRINNIWQPLKLDECFTIQAPIEPIFVRPYYKRRPEEWYFSHLRRKTDSMRESVPPMAADLHKFKKAFITSMSLNYSSQQNVITGKAQTTPPQPVVYITTSHGALLVYQMVSLNSDRPSLVKPAEIIVKELVKNGPREPFGFDRTSSTDSDASTTYSHSGSEYEAQKATYTHRRQKKGTSTMNYEKDAGTQTNSEHRSSAIMKLRKEIMRLREIDINAKKDLANFTCLRLREAGKLSAYGVLEVYAAENENFNKIRDTKERWTAMYHGDAKLIAEMKRFHCKLSADEFVAAVLSILSKPVARIMNLDTDGLAVKGSDFFRVENAVLEVVCGVMLVKFTIV</sequence>
<evidence type="ECO:0000256" key="4">
    <source>
        <dbReference type="SAM" id="MobiDB-lite"/>
    </source>
</evidence>
<dbReference type="GO" id="GO:0005634">
    <property type="term" value="C:nucleus"/>
    <property type="evidence" value="ECO:0007669"/>
    <property type="project" value="UniProtKB-SubCell"/>
</dbReference>
<keyword evidence="2" id="KW-0813">Transport</keyword>
<dbReference type="InterPro" id="IPR036322">
    <property type="entry name" value="WD40_repeat_dom_sf"/>
</dbReference>
<feature type="domain" description="Nucleoporin Nup159/Nup146 N-terminal" evidence="5">
    <location>
        <begin position="244"/>
        <end position="469"/>
    </location>
</feature>
<reference evidence="6" key="1">
    <citation type="journal article" date="2013" name="Genetics">
        <title>The draft genome and transcriptome of Panagrellus redivivus are shaped by the harsh demands of a free-living lifestyle.</title>
        <authorList>
            <person name="Srinivasan J."/>
            <person name="Dillman A.R."/>
            <person name="Macchietto M.G."/>
            <person name="Heikkinen L."/>
            <person name="Lakso M."/>
            <person name="Fracchia K.M."/>
            <person name="Antoshechkin I."/>
            <person name="Mortazavi A."/>
            <person name="Wong G."/>
            <person name="Sternberg P.W."/>
        </authorList>
    </citation>
    <scope>NUCLEOTIDE SEQUENCE [LARGE SCALE GENOMIC DNA]</scope>
    <source>
        <strain evidence="6">MT8872</strain>
    </source>
</reference>
<dbReference type="Proteomes" id="UP000492821">
    <property type="component" value="Unassembled WGS sequence"/>
</dbReference>
<feature type="region of interest" description="Disordered" evidence="4">
    <location>
        <begin position="564"/>
        <end position="625"/>
    </location>
</feature>
<evidence type="ECO:0000256" key="2">
    <source>
        <dbReference type="ARBA" id="ARBA00022448"/>
    </source>
</evidence>
<proteinExistence type="predicted"/>
<feature type="compositionally biased region" description="Low complexity" evidence="4">
    <location>
        <begin position="570"/>
        <end position="586"/>
    </location>
</feature>
<evidence type="ECO:0000256" key="1">
    <source>
        <dbReference type="ARBA" id="ARBA00004123"/>
    </source>
</evidence>
<dbReference type="InterPro" id="IPR039462">
    <property type="entry name" value="Nup159/Nup146_N"/>
</dbReference>
<feature type="region of interest" description="Disordered" evidence="4">
    <location>
        <begin position="63"/>
        <end position="106"/>
    </location>
</feature>
<accession>A0A7E4VRU6</accession>
<organism evidence="6 7">
    <name type="scientific">Panagrellus redivivus</name>
    <name type="common">Microworm</name>
    <dbReference type="NCBI Taxonomy" id="6233"/>
    <lineage>
        <taxon>Eukaryota</taxon>
        <taxon>Metazoa</taxon>
        <taxon>Ecdysozoa</taxon>
        <taxon>Nematoda</taxon>
        <taxon>Chromadorea</taxon>
        <taxon>Rhabditida</taxon>
        <taxon>Tylenchina</taxon>
        <taxon>Panagrolaimomorpha</taxon>
        <taxon>Panagrolaimoidea</taxon>
        <taxon>Panagrolaimidae</taxon>
        <taxon>Panagrellus</taxon>
    </lineage>
</organism>
<keyword evidence="3" id="KW-0539">Nucleus</keyword>
<dbReference type="Pfam" id="PF16755">
    <property type="entry name" value="Beta-prop_NUP159_NUP214"/>
    <property type="match status" value="1"/>
</dbReference>